<reference evidence="1" key="1">
    <citation type="submission" date="2014-11" db="EMBL/GenBank/DDBJ databases">
        <authorList>
            <person name="Amaro Gonzalez C."/>
        </authorList>
    </citation>
    <scope>NUCLEOTIDE SEQUENCE</scope>
</reference>
<sequence>MTTYVNNGDVYLNEENVIIYFIKIVQFSLTVFL</sequence>
<accession>A0A0E9S6N2</accession>
<dbReference type="AlphaFoldDB" id="A0A0E9S6N2"/>
<dbReference type="EMBL" id="GBXM01071646">
    <property type="protein sequence ID" value="JAH36931.1"/>
    <property type="molecule type" value="Transcribed_RNA"/>
</dbReference>
<organism evidence="1">
    <name type="scientific">Anguilla anguilla</name>
    <name type="common">European freshwater eel</name>
    <name type="synonym">Muraena anguilla</name>
    <dbReference type="NCBI Taxonomy" id="7936"/>
    <lineage>
        <taxon>Eukaryota</taxon>
        <taxon>Metazoa</taxon>
        <taxon>Chordata</taxon>
        <taxon>Craniata</taxon>
        <taxon>Vertebrata</taxon>
        <taxon>Euteleostomi</taxon>
        <taxon>Actinopterygii</taxon>
        <taxon>Neopterygii</taxon>
        <taxon>Teleostei</taxon>
        <taxon>Anguilliformes</taxon>
        <taxon>Anguillidae</taxon>
        <taxon>Anguilla</taxon>
    </lineage>
</organism>
<proteinExistence type="predicted"/>
<reference evidence="1" key="2">
    <citation type="journal article" date="2015" name="Fish Shellfish Immunol.">
        <title>Early steps in the European eel (Anguilla anguilla)-Vibrio vulnificus interaction in the gills: Role of the RtxA13 toxin.</title>
        <authorList>
            <person name="Callol A."/>
            <person name="Pajuelo D."/>
            <person name="Ebbesson L."/>
            <person name="Teles M."/>
            <person name="MacKenzie S."/>
            <person name="Amaro C."/>
        </authorList>
    </citation>
    <scope>NUCLEOTIDE SEQUENCE</scope>
</reference>
<evidence type="ECO:0000313" key="1">
    <source>
        <dbReference type="EMBL" id="JAH36931.1"/>
    </source>
</evidence>
<protein>
    <submittedName>
        <fullName evidence="1">Uncharacterized protein</fullName>
    </submittedName>
</protein>
<name>A0A0E9S6N2_ANGAN</name>